<reference evidence="2 3" key="1">
    <citation type="journal article" date="2020" name="Genome Biol. Evol.">
        <title>A new high-quality draft genome assembly of the Chinese cordyceps Ophiocordyceps sinensis.</title>
        <authorList>
            <person name="Shu R."/>
            <person name="Zhang J."/>
            <person name="Meng Q."/>
            <person name="Zhang H."/>
            <person name="Zhou G."/>
            <person name="Li M."/>
            <person name="Wu P."/>
            <person name="Zhao Y."/>
            <person name="Chen C."/>
            <person name="Qin Q."/>
        </authorList>
    </citation>
    <scope>NUCLEOTIDE SEQUENCE [LARGE SCALE GENOMIC DNA]</scope>
    <source>
        <strain evidence="2 3">IOZ07</strain>
    </source>
</reference>
<dbReference type="Gene3D" id="1.20.1280.140">
    <property type="match status" value="1"/>
</dbReference>
<accession>A0A8H4LWQ6</accession>
<sequence length="178" mass="18742">MRIGSLYVVALGTAALASDAILSTLEKIQHATVDIKDTMARYQGGYANAVPIVTRAVRLHQIITTATSPRAGVGEILAARSADANARVLDVARSLTKDVGDAVDASIEMKSKLSEIPAASRVALVALRQLHGASSRFVQAYGSRASVENREAARALGQTVESHLVRGIKAYEGASWSS</sequence>
<keyword evidence="3" id="KW-1185">Reference proteome</keyword>
<dbReference type="AlphaFoldDB" id="A0A8H4LWQ6"/>
<proteinExistence type="predicted"/>
<dbReference type="EMBL" id="JAAVMX010000007">
    <property type="protein sequence ID" value="KAF4506645.1"/>
    <property type="molecule type" value="Genomic_DNA"/>
</dbReference>
<evidence type="ECO:0000313" key="3">
    <source>
        <dbReference type="Proteomes" id="UP000557566"/>
    </source>
</evidence>
<dbReference type="GO" id="GO:0005576">
    <property type="term" value="C:extracellular region"/>
    <property type="evidence" value="ECO:0007669"/>
    <property type="project" value="TreeGrafter"/>
</dbReference>
<name>A0A8H4LWQ6_9HYPO</name>
<organism evidence="2 3">
    <name type="scientific">Ophiocordyceps sinensis</name>
    <dbReference type="NCBI Taxonomy" id="72228"/>
    <lineage>
        <taxon>Eukaryota</taxon>
        <taxon>Fungi</taxon>
        <taxon>Dikarya</taxon>
        <taxon>Ascomycota</taxon>
        <taxon>Pezizomycotina</taxon>
        <taxon>Sordariomycetes</taxon>
        <taxon>Hypocreomycetidae</taxon>
        <taxon>Hypocreales</taxon>
        <taxon>Ophiocordycipitaceae</taxon>
        <taxon>Ophiocordyceps</taxon>
    </lineage>
</organism>
<dbReference type="InterPro" id="IPR021054">
    <property type="entry name" value="Cell_wall_mannoprotein_1"/>
</dbReference>
<evidence type="ECO:0008006" key="4">
    <source>
        <dbReference type="Google" id="ProtNLM"/>
    </source>
</evidence>
<evidence type="ECO:0000256" key="1">
    <source>
        <dbReference type="SAM" id="SignalP"/>
    </source>
</evidence>
<dbReference type="OrthoDB" id="2410195at2759"/>
<evidence type="ECO:0000313" key="2">
    <source>
        <dbReference type="EMBL" id="KAF4506645.1"/>
    </source>
</evidence>
<protein>
    <recommendedName>
        <fullName evidence="4">Cell wall galactomannoprotein</fullName>
    </recommendedName>
</protein>
<feature type="chain" id="PRO_5034916105" description="Cell wall galactomannoprotein" evidence="1">
    <location>
        <begin position="18"/>
        <end position="178"/>
    </location>
</feature>
<dbReference type="Proteomes" id="UP000557566">
    <property type="component" value="Unassembled WGS sequence"/>
</dbReference>
<dbReference type="PANTHER" id="PTHR38123">
    <property type="entry name" value="CELL WALL SERINE-THREONINE-RICH GALACTOMANNOPROTEIN MP1 (AFU_ORTHOLOGUE AFUA_4G03240)"/>
    <property type="match status" value="1"/>
</dbReference>
<dbReference type="Pfam" id="PF12296">
    <property type="entry name" value="HsbA"/>
    <property type="match status" value="1"/>
</dbReference>
<dbReference type="PANTHER" id="PTHR38123:SF6">
    <property type="entry name" value="CELL WALL SERINE-THREONINE-RICH GALACTOMANNOPROTEIN MP1 (AFU_ORTHOLOGUE AFUA_4G03240)"/>
    <property type="match status" value="1"/>
</dbReference>
<feature type="signal peptide" evidence="1">
    <location>
        <begin position="1"/>
        <end position="17"/>
    </location>
</feature>
<keyword evidence="1" id="KW-0732">Signal</keyword>
<gene>
    <name evidence="2" type="ORF">G6O67_006709</name>
</gene>
<comment type="caution">
    <text evidence="2">The sequence shown here is derived from an EMBL/GenBank/DDBJ whole genome shotgun (WGS) entry which is preliminary data.</text>
</comment>